<evidence type="ECO:0000313" key="2">
    <source>
        <dbReference type="Proteomes" id="UP000050909"/>
    </source>
</evidence>
<dbReference type="AlphaFoldDB" id="A0A0R1GRT3"/>
<protein>
    <submittedName>
        <fullName evidence="1">Uncharacterized protein</fullName>
    </submittedName>
</protein>
<comment type="caution">
    <text evidence="1">The sequence shown here is derived from an EMBL/GenBank/DDBJ whole genome shotgun (WGS) entry which is preliminary data.</text>
</comment>
<proteinExistence type="predicted"/>
<dbReference type="PATRIC" id="fig|1423722.3.peg.628"/>
<name>A0A0R1GRT3_9LACO</name>
<dbReference type="EMBL" id="AZCV01000011">
    <property type="protein sequence ID" value="KRK36687.1"/>
    <property type="molecule type" value="Genomic_DNA"/>
</dbReference>
<keyword evidence="2" id="KW-1185">Reference proteome</keyword>
<reference evidence="1 2" key="1">
    <citation type="journal article" date="2015" name="Genome Announc.">
        <title>Expanding the biotechnology potential of lactobacilli through comparative genomics of 213 strains and associated genera.</title>
        <authorList>
            <person name="Sun Z."/>
            <person name="Harris H.M."/>
            <person name="McCann A."/>
            <person name="Guo C."/>
            <person name="Argimon S."/>
            <person name="Zhang W."/>
            <person name="Yang X."/>
            <person name="Jeffery I.B."/>
            <person name="Cooney J.C."/>
            <person name="Kagawa T.F."/>
            <person name="Liu W."/>
            <person name="Song Y."/>
            <person name="Salvetti E."/>
            <person name="Wrobel A."/>
            <person name="Rasinkangas P."/>
            <person name="Parkhill J."/>
            <person name="Rea M.C."/>
            <person name="O'Sullivan O."/>
            <person name="Ritari J."/>
            <person name="Douillard F.P."/>
            <person name="Paul Ross R."/>
            <person name="Yang R."/>
            <person name="Briner A.E."/>
            <person name="Felis G.E."/>
            <person name="de Vos W.M."/>
            <person name="Barrangou R."/>
            <person name="Klaenhammer T.R."/>
            <person name="Caufield P.W."/>
            <person name="Cui Y."/>
            <person name="Zhang H."/>
            <person name="O'Toole P.W."/>
        </authorList>
    </citation>
    <scope>NUCLEOTIDE SEQUENCE [LARGE SCALE GENOMIC DNA]</scope>
    <source>
        <strain evidence="1 2">DSM 20534</strain>
    </source>
</reference>
<dbReference type="Proteomes" id="UP000050909">
    <property type="component" value="Unassembled WGS sequence"/>
</dbReference>
<accession>A0A0R1GRT3</accession>
<organism evidence="1 2">
    <name type="scientific">Amylolactobacillus amylotrophicus DSM 20534</name>
    <dbReference type="NCBI Taxonomy" id="1423722"/>
    <lineage>
        <taxon>Bacteria</taxon>
        <taxon>Bacillati</taxon>
        <taxon>Bacillota</taxon>
        <taxon>Bacilli</taxon>
        <taxon>Lactobacillales</taxon>
        <taxon>Lactobacillaceae</taxon>
        <taxon>Amylolactobacillus</taxon>
    </lineage>
</organism>
<gene>
    <name evidence="1" type="ORF">FC62_GL000617</name>
</gene>
<sequence>MTNHERMNVSYSHSLVSGSLLDEHHVNDSEIEEAMDELNGLILANHFDPFGNEPTIFLKLGDISLEVKATKDCQACMRDLMAVLARRNWNRKYGYGC</sequence>
<evidence type="ECO:0000313" key="1">
    <source>
        <dbReference type="EMBL" id="KRK36687.1"/>
    </source>
</evidence>
<dbReference type="RefSeq" id="WP_056945775.1">
    <property type="nucleotide sequence ID" value="NZ_AZCV01000011.1"/>
</dbReference>